<sequence>MDVDAKPGDLRLLAVFCNPEEEDPGYDPPGPGSTPSYVASRPGAQVELMEAPGMAELAAKLDEFKPTMLYIRGSPGAPPDNIKGHLAPIYIANGPGWLTTGI</sequence>
<evidence type="ECO:0000313" key="1">
    <source>
        <dbReference type="EMBL" id="KIY94323.1"/>
    </source>
</evidence>
<dbReference type="EMBL" id="KK104172">
    <property type="protein sequence ID" value="KIY94323.1"/>
    <property type="molecule type" value="Genomic_DNA"/>
</dbReference>
<accession>A0A0D2KEP6</accession>
<evidence type="ECO:0000313" key="2">
    <source>
        <dbReference type="Proteomes" id="UP000054498"/>
    </source>
</evidence>
<keyword evidence="2" id="KW-1185">Reference proteome</keyword>
<gene>
    <name evidence="1" type="ORF">MNEG_13641</name>
</gene>
<proteinExistence type="predicted"/>
<dbReference type="RefSeq" id="XP_013893343.1">
    <property type="nucleotide sequence ID" value="XM_014037889.1"/>
</dbReference>
<protein>
    <submittedName>
        <fullName evidence="1">Uncharacterized protein</fullName>
    </submittedName>
</protein>
<reference evidence="1 2" key="1">
    <citation type="journal article" date="2013" name="BMC Genomics">
        <title>Reconstruction of the lipid metabolism for the microalga Monoraphidium neglectum from its genome sequence reveals characteristics suitable for biofuel production.</title>
        <authorList>
            <person name="Bogen C."/>
            <person name="Al-Dilaimi A."/>
            <person name="Albersmeier A."/>
            <person name="Wichmann J."/>
            <person name="Grundmann M."/>
            <person name="Rupp O."/>
            <person name="Lauersen K.J."/>
            <person name="Blifernez-Klassen O."/>
            <person name="Kalinowski J."/>
            <person name="Goesmann A."/>
            <person name="Mussgnug J.H."/>
            <person name="Kruse O."/>
        </authorList>
    </citation>
    <scope>NUCLEOTIDE SEQUENCE [LARGE SCALE GENOMIC DNA]</scope>
    <source>
        <strain evidence="1 2">SAG 48.87</strain>
    </source>
</reference>
<dbReference type="KEGG" id="mng:MNEG_13641"/>
<organism evidence="1 2">
    <name type="scientific">Monoraphidium neglectum</name>
    <dbReference type="NCBI Taxonomy" id="145388"/>
    <lineage>
        <taxon>Eukaryota</taxon>
        <taxon>Viridiplantae</taxon>
        <taxon>Chlorophyta</taxon>
        <taxon>core chlorophytes</taxon>
        <taxon>Chlorophyceae</taxon>
        <taxon>CS clade</taxon>
        <taxon>Sphaeropleales</taxon>
        <taxon>Selenastraceae</taxon>
        <taxon>Monoraphidium</taxon>
    </lineage>
</organism>
<dbReference type="AlphaFoldDB" id="A0A0D2KEP6"/>
<dbReference type="STRING" id="145388.A0A0D2KEP6"/>
<dbReference type="OrthoDB" id="338531at2759"/>
<dbReference type="GeneID" id="25731124"/>
<name>A0A0D2KEP6_9CHLO</name>
<dbReference type="Proteomes" id="UP000054498">
    <property type="component" value="Unassembled WGS sequence"/>
</dbReference>